<proteinExistence type="predicted"/>
<dbReference type="SMART" id="SM00062">
    <property type="entry name" value="PBPb"/>
    <property type="match status" value="1"/>
</dbReference>
<name>A0A3S3M2I6_9RHOB</name>
<sequence>MKIMDFAAGVTVAALTLLPAGFAAAQESLGSLQVKLERPNPWPLAHLVEDGKLMIVTTGKTAGETLVNDKGELEGARIDLWTKMAKDLGLEPVFVRSDWAGVMPGLAANRFDLGCESASWNNDRLTSKDFFLTRPIKVQVDVAVVRKDSGIDSFAAMAGKKLGGVKGEMELKALADKVGTDLNDTLGLPGVTESRLALMNKQIDVYGTNLTAAGALLKSEGGDQFKVLPEPTLVGVGGFCVNAREPDLLNAVNFLLAEYRADGTIKMLNEKWGLPDTSDLLSKVGY</sequence>
<dbReference type="PANTHER" id="PTHR35936:SF17">
    <property type="entry name" value="ARGININE-BINDING EXTRACELLULAR PROTEIN ARTP"/>
    <property type="match status" value="1"/>
</dbReference>
<dbReference type="PANTHER" id="PTHR35936">
    <property type="entry name" value="MEMBRANE-BOUND LYTIC MUREIN TRANSGLYCOSYLASE F"/>
    <property type="match status" value="1"/>
</dbReference>
<protein>
    <submittedName>
        <fullName evidence="4">Amino acid ABC transporter substrate-binding protein</fullName>
    </submittedName>
</protein>
<reference evidence="4" key="2">
    <citation type="submission" date="2019-01" db="EMBL/GenBank/DDBJ databases">
        <authorList>
            <person name="Li Y."/>
        </authorList>
    </citation>
    <scope>NUCLEOTIDE SEQUENCE [LARGE SCALE GENOMIC DNA]</scope>
    <source>
        <strain evidence="4">CGMCC 1.12963</strain>
    </source>
</reference>
<keyword evidence="1 2" id="KW-0732">Signal</keyword>
<dbReference type="EMBL" id="SAVA01000001">
    <property type="protein sequence ID" value="RWR54698.1"/>
    <property type="molecule type" value="Genomic_DNA"/>
</dbReference>
<dbReference type="AlphaFoldDB" id="A0A3S3M2I6"/>
<comment type="caution">
    <text evidence="4">The sequence shown here is derived from an EMBL/GenBank/DDBJ whole genome shotgun (WGS) entry which is preliminary data.</text>
</comment>
<evidence type="ECO:0000256" key="2">
    <source>
        <dbReference type="SAM" id="SignalP"/>
    </source>
</evidence>
<gene>
    <name evidence="4" type="ORF">EOW66_01110</name>
</gene>
<keyword evidence="5" id="KW-1185">Reference proteome</keyword>
<evidence type="ECO:0000313" key="4">
    <source>
        <dbReference type="EMBL" id="RWR54698.1"/>
    </source>
</evidence>
<evidence type="ECO:0000259" key="3">
    <source>
        <dbReference type="SMART" id="SM00062"/>
    </source>
</evidence>
<dbReference type="SUPFAM" id="SSF53850">
    <property type="entry name" value="Periplasmic binding protein-like II"/>
    <property type="match status" value="1"/>
</dbReference>
<feature type="signal peptide" evidence="2">
    <location>
        <begin position="1"/>
        <end position="25"/>
    </location>
</feature>
<dbReference type="RefSeq" id="WP_128154166.1">
    <property type="nucleotide sequence ID" value="NZ_JBHSOM010000007.1"/>
</dbReference>
<evidence type="ECO:0000256" key="1">
    <source>
        <dbReference type="ARBA" id="ARBA00022729"/>
    </source>
</evidence>
<accession>A0A3S3M2I6</accession>
<feature type="chain" id="PRO_5018585456" evidence="2">
    <location>
        <begin position="26"/>
        <end position="286"/>
    </location>
</feature>
<dbReference type="Gene3D" id="3.40.190.10">
    <property type="entry name" value="Periplasmic binding protein-like II"/>
    <property type="match status" value="2"/>
</dbReference>
<reference evidence="4" key="1">
    <citation type="submission" date="2019-01" db="EMBL/GenBank/DDBJ databases">
        <title>Sinorhodobacter populi sp. nov. isolated from the symptomatic bark tissue of Populus euramericana canker.</title>
        <authorList>
            <person name="Xu G."/>
        </authorList>
    </citation>
    <scope>NUCLEOTIDE SEQUENCE [LARGE SCALE GENOMIC DNA]</scope>
    <source>
        <strain evidence="4">CGMCC 1.12963</strain>
    </source>
</reference>
<dbReference type="InterPro" id="IPR001638">
    <property type="entry name" value="Solute-binding_3/MltF_N"/>
</dbReference>
<dbReference type="Pfam" id="PF00497">
    <property type="entry name" value="SBP_bac_3"/>
    <property type="match status" value="1"/>
</dbReference>
<dbReference type="Proteomes" id="UP000288071">
    <property type="component" value="Unassembled WGS sequence"/>
</dbReference>
<feature type="domain" description="Solute-binding protein family 3/N-terminal" evidence="3">
    <location>
        <begin position="52"/>
        <end position="276"/>
    </location>
</feature>
<organism evidence="4 5">
    <name type="scientific">Paenirhodobacter huangdaonensis</name>
    <dbReference type="NCBI Taxonomy" id="2501515"/>
    <lineage>
        <taxon>Bacteria</taxon>
        <taxon>Pseudomonadati</taxon>
        <taxon>Pseudomonadota</taxon>
        <taxon>Alphaproteobacteria</taxon>
        <taxon>Rhodobacterales</taxon>
        <taxon>Rhodobacter group</taxon>
        <taxon>Paenirhodobacter</taxon>
    </lineage>
</organism>
<evidence type="ECO:0000313" key="5">
    <source>
        <dbReference type="Proteomes" id="UP000288071"/>
    </source>
</evidence>